<dbReference type="PROSITE" id="PS00973">
    <property type="entry name" value="USP_2"/>
    <property type="match status" value="1"/>
</dbReference>
<protein>
    <recommendedName>
        <fullName evidence="3">ubiquitinyl hydrolase 1</fullName>
        <ecNumber evidence="3">3.4.19.12</ecNumber>
    </recommendedName>
</protein>
<reference evidence="11 12" key="1">
    <citation type="journal article" date="2018" name="Biotechnol. Biofuels">
        <title>Integrative visual omics of the white-rot fungus Polyporus brumalis exposes the biotechnological potential of its oxidative enzymes for delignifying raw plant biomass.</title>
        <authorList>
            <person name="Miyauchi S."/>
            <person name="Rancon A."/>
            <person name="Drula E."/>
            <person name="Hage H."/>
            <person name="Chaduli D."/>
            <person name="Favel A."/>
            <person name="Grisel S."/>
            <person name="Henrissat B."/>
            <person name="Herpoel-Gimbert I."/>
            <person name="Ruiz-Duenas F.J."/>
            <person name="Chevret D."/>
            <person name="Hainaut M."/>
            <person name="Lin J."/>
            <person name="Wang M."/>
            <person name="Pangilinan J."/>
            <person name="Lipzen A."/>
            <person name="Lesage-Meessen L."/>
            <person name="Navarro D."/>
            <person name="Riley R."/>
            <person name="Grigoriev I.V."/>
            <person name="Zhou S."/>
            <person name="Raouche S."/>
            <person name="Rosso M.N."/>
        </authorList>
    </citation>
    <scope>NUCLEOTIDE SEQUENCE [LARGE SCALE GENOMIC DNA]</scope>
    <source>
        <strain evidence="11 12">BRFM 1820</strain>
    </source>
</reference>
<dbReference type="GO" id="GO:0006508">
    <property type="term" value="P:proteolysis"/>
    <property type="evidence" value="ECO:0007669"/>
    <property type="project" value="UniProtKB-KW"/>
</dbReference>
<evidence type="ECO:0000259" key="9">
    <source>
        <dbReference type="PROSITE" id="PS50235"/>
    </source>
</evidence>
<evidence type="ECO:0000256" key="2">
    <source>
        <dbReference type="ARBA" id="ARBA00009085"/>
    </source>
</evidence>
<feature type="domain" description="USP" evidence="9">
    <location>
        <begin position="403"/>
        <end position="1099"/>
    </location>
</feature>
<evidence type="ECO:0000313" key="11">
    <source>
        <dbReference type="EMBL" id="RDX48228.1"/>
    </source>
</evidence>
<evidence type="ECO:0000256" key="8">
    <source>
        <dbReference type="SAM" id="MobiDB-lite"/>
    </source>
</evidence>
<proteinExistence type="inferred from homology"/>
<dbReference type="InterPro" id="IPR028889">
    <property type="entry name" value="USP"/>
</dbReference>
<dbReference type="GO" id="GO:0016579">
    <property type="term" value="P:protein deubiquitination"/>
    <property type="evidence" value="ECO:0007669"/>
    <property type="project" value="InterPro"/>
</dbReference>
<dbReference type="STRING" id="139420.A0A371D6T7"/>
<keyword evidence="4" id="KW-0645">Protease</keyword>
<evidence type="ECO:0000256" key="3">
    <source>
        <dbReference type="ARBA" id="ARBA00012759"/>
    </source>
</evidence>
<feature type="compositionally biased region" description="Polar residues" evidence="8">
    <location>
        <begin position="1196"/>
        <end position="1213"/>
    </location>
</feature>
<dbReference type="InterPro" id="IPR050185">
    <property type="entry name" value="Ub_carboxyl-term_hydrolase"/>
</dbReference>
<name>A0A371D6T7_9APHY</name>
<keyword evidence="12" id="KW-1185">Reference proteome</keyword>
<organism evidence="11 12">
    <name type="scientific">Lentinus brumalis</name>
    <dbReference type="NCBI Taxonomy" id="2498619"/>
    <lineage>
        <taxon>Eukaryota</taxon>
        <taxon>Fungi</taxon>
        <taxon>Dikarya</taxon>
        <taxon>Basidiomycota</taxon>
        <taxon>Agaricomycotina</taxon>
        <taxon>Agaricomycetes</taxon>
        <taxon>Polyporales</taxon>
        <taxon>Polyporaceae</taxon>
        <taxon>Lentinus</taxon>
    </lineage>
</organism>
<evidence type="ECO:0000256" key="4">
    <source>
        <dbReference type="ARBA" id="ARBA00022670"/>
    </source>
</evidence>
<feature type="compositionally biased region" description="Pro residues" evidence="8">
    <location>
        <begin position="339"/>
        <end position="348"/>
    </location>
</feature>
<dbReference type="OrthoDB" id="292964at2759"/>
<feature type="domain" description="DUSP" evidence="10">
    <location>
        <begin position="92"/>
        <end position="200"/>
    </location>
</feature>
<feature type="compositionally biased region" description="Polar residues" evidence="8">
    <location>
        <begin position="45"/>
        <end position="57"/>
    </location>
</feature>
<dbReference type="PROSITE" id="PS50235">
    <property type="entry name" value="USP_3"/>
    <property type="match status" value="1"/>
</dbReference>
<dbReference type="InterPro" id="IPR001394">
    <property type="entry name" value="Peptidase_C19_UCH"/>
</dbReference>
<feature type="compositionally biased region" description="Acidic residues" evidence="8">
    <location>
        <begin position="1232"/>
        <end position="1241"/>
    </location>
</feature>
<feature type="region of interest" description="Disordered" evidence="8">
    <location>
        <begin position="1103"/>
        <end position="1287"/>
    </location>
</feature>
<dbReference type="EC" id="3.4.19.12" evidence="3"/>
<evidence type="ECO:0000256" key="1">
    <source>
        <dbReference type="ARBA" id="ARBA00000707"/>
    </source>
</evidence>
<keyword evidence="6" id="KW-0378">Hydrolase</keyword>
<comment type="catalytic activity">
    <reaction evidence="1">
        <text>Thiol-dependent hydrolysis of ester, thioester, amide, peptide and isopeptide bonds formed by the C-terminal Gly of ubiquitin (a 76-residue protein attached to proteins as an intracellular targeting signal).</text>
        <dbReference type="EC" id="3.4.19.12"/>
    </reaction>
</comment>
<dbReference type="InterPro" id="IPR038765">
    <property type="entry name" value="Papain-like_cys_pep_sf"/>
</dbReference>
<feature type="compositionally biased region" description="Low complexity" evidence="8">
    <location>
        <begin position="27"/>
        <end position="38"/>
    </location>
</feature>
<evidence type="ECO:0000313" key="12">
    <source>
        <dbReference type="Proteomes" id="UP000256964"/>
    </source>
</evidence>
<feature type="compositionally biased region" description="Polar residues" evidence="8">
    <location>
        <begin position="349"/>
        <end position="359"/>
    </location>
</feature>
<dbReference type="InterPro" id="IPR018200">
    <property type="entry name" value="USP_CS"/>
</dbReference>
<feature type="compositionally biased region" description="Acidic residues" evidence="8">
    <location>
        <begin position="1255"/>
        <end position="1267"/>
    </location>
</feature>
<dbReference type="Pfam" id="PF00443">
    <property type="entry name" value="UCH"/>
    <property type="match status" value="1"/>
</dbReference>
<accession>A0A371D6T7</accession>
<keyword evidence="7" id="KW-0788">Thiol protease</keyword>
<dbReference type="PROSITE" id="PS00972">
    <property type="entry name" value="USP_1"/>
    <property type="match status" value="1"/>
</dbReference>
<evidence type="ECO:0000259" key="10">
    <source>
        <dbReference type="PROSITE" id="PS51283"/>
    </source>
</evidence>
<keyword evidence="5" id="KW-0833">Ubl conjugation pathway</keyword>
<dbReference type="Gene3D" id="3.90.70.10">
    <property type="entry name" value="Cysteine proteinases"/>
    <property type="match status" value="2"/>
</dbReference>
<dbReference type="SMART" id="SM00695">
    <property type="entry name" value="DUSP"/>
    <property type="match status" value="1"/>
</dbReference>
<dbReference type="Pfam" id="PF06337">
    <property type="entry name" value="DUSP"/>
    <property type="match status" value="1"/>
</dbReference>
<evidence type="ECO:0000256" key="6">
    <source>
        <dbReference type="ARBA" id="ARBA00022801"/>
    </source>
</evidence>
<dbReference type="PANTHER" id="PTHR21646">
    <property type="entry name" value="UBIQUITIN CARBOXYL-TERMINAL HYDROLASE"/>
    <property type="match status" value="1"/>
</dbReference>
<dbReference type="EMBL" id="KZ857413">
    <property type="protein sequence ID" value="RDX48228.1"/>
    <property type="molecule type" value="Genomic_DNA"/>
</dbReference>
<feature type="compositionally biased region" description="Pro residues" evidence="8">
    <location>
        <begin position="1164"/>
        <end position="1173"/>
    </location>
</feature>
<dbReference type="SUPFAM" id="SSF143791">
    <property type="entry name" value="DUSP-like"/>
    <property type="match status" value="1"/>
</dbReference>
<feature type="region of interest" description="Disordered" evidence="8">
    <location>
        <begin position="330"/>
        <end position="359"/>
    </location>
</feature>
<sequence>MLTPPSPSSSPTLTPNDPTNSRKRQRSLSMESEASTSSPKRAASQDPQAPQPSNDMISSLPPVAGANASDDIDAYMVEQGEDHGVAVRPAASTGIPQQEKLKLVEDALKRPMTVGETWYIVSRRWFQRWKKAMTGEEDKEGRVEEAQLGPVDNTPLCGSNGEVTSSLVEHVDCEFVPEDVWKLFEQWYGPSPIPLPRKVIERGIAQMATLELHPPRFHVQLLVPAVIGRSSPPKAVTVSSTDKVGDVIQTFAEALSKEQAAIGRYRVWRVPFNITSDSTMLVGADTLRTHGASLLEANDQRTVEGEFVESDESFVVEFTQAGQWIVDASQVPSPSSARSPPPPPPPTQNAPLFNSGSDFFSQLQQKTPPAVGAMSTSQKSGALVSVTKSGSYAREKVQEPGTVGLGNMGNTCFMNSAIQCLVHTPELMDYFLTGVYQEELNPDNPLGMHGQVAQAFGALLMRLWDRDSTTSSYTPREFKQTLQRFAPQFSGYQQHDSQELIAFLLDGLHEDLNRVLKKPYVEKPDWEGGGDKELVEFANVSWEGHMKRNDSVVVDLFQGQYKSTLVCPECQKVSITFDPWMYLTLPLPVQKKWYHNILYIPWDLNKPHVRVPVELNRDSSFKDVRQLLGRWMDAKPDNLLTLEIFNHRFYKNLDDNVMCDEMSDNDVIVCFELPCHAQQSRTYKPQPDDPFIVPVFAAESSPSRPSYGRGSNLFGYPFIAVITQEQAKDPEAIYDAVTDRLQRWTAHARDLYNWVAGRSDEMEPVHVPISGQPVKETVTEIREGGEVVTLEEDVPEEGDIVDEKATVVQQADEDADMEMSDGVPQRNGFKRDLFRLRVQKGNQPYGVGFNTFASSPGRYETWEQRADTAKDGVLLRPDDVFFAEFDDPVKGYYFGDDRSHYEYALWEKFEEFVHPELAASRKAASTQKQKGITLQDCLDEFTREEKLGEDDLWYCPRCKKHQQATKRIDLWKVPDVLVVHLKRFSNSRMLRDKIDAFVDFPIEGLDLSSMVGERIVGKRLQNDGVDVEALGLHDLEEPLLYDLFAVDEHLGGLGGGHYRAYALNHVTGNWYHFDDSHVSPARPEAAVNSNAYLLFYRRRTSRPLGGKSHEKIQLARSRPQVDVPREEIQLPTPPSEGSISRGEPSVPPTILEWPTPNSMVPSSPSSPPPPLESLPPSFDEALFDPILQSDGLEGLPSTQLEFPDPSSQGSPSSIDAEPDEDNDNDGPFYQPDLDDVMDEYSQELRLRKAKFPGDDSVDEDEGVDDGTDVLMTPAESELDENESSSSR</sequence>
<dbReference type="Proteomes" id="UP000256964">
    <property type="component" value="Unassembled WGS sequence"/>
</dbReference>
<comment type="similarity">
    <text evidence="2">Belongs to the peptidase C19 family.</text>
</comment>
<feature type="region of interest" description="Disordered" evidence="8">
    <location>
        <begin position="1"/>
        <end position="67"/>
    </location>
</feature>
<evidence type="ECO:0000256" key="5">
    <source>
        <dbReference type="ARBA" id="ARBA00022786"/>
    </source>
</evidence>
<feature type="compositionally biased region" description="Acidic residues" evidence="8">
    <location>
        <begin position="1276"/>
        <end position="1287"/>
    </location>
</feature>
<dbReference type="InterPro" id="IPR006615">
    <property type="entry name" value="Pept_C19_DUSP"/>
</dbReference>
<dbReference type="InterPro" id="IPR035927">
    <property type="entry name" value="DUSP-like_sf"/>
</dbReference>
<evidence type="ECO:0000256" key="7">
    <source>
        <dbReference type="ARBA" id="ARBA00022807"/>
    </source>
</evidence>
<gene>
    <name evidence="11" type="ORF">OH76DRAFT_1484136</name>
</gene>
<dbReference type="SUPFAM" id="SSF54001">
    <property type="entry name" value="Cysteine proteinases"/>
    <property type="match status" value="1"/>
</dbReference>
<dbReference type="PROSITE" id="PS51283">
    <property type="entry name" value="DUSP"/>
    <property type="match status" value="1"/>
</dbReference>
<feature type="compositionally biased region" description="Low complexity" evidence="8">
    <location>
        <begin position="1154"/>
        <end position="1163"/>
    </location>
</feature>
<dbReference type="GO" id="GO:0004843">
    <property type="term" value="F:cysteine-type deubiquitinase activity"/>
    <property type="evidence" value="ECO:0007669"/>
    <property type="project" value="UniProtKB-EC"/>
</dbReference>
<dbReference type="PANTHER" id="PTHR21646:SF24">
    <property type="entry name" value="UBIQUITIN CARBOXYL-TERMINAL HYDROLASE"/>
    <property type="match status" value="1"/>
</dbReference>
<dbReference type="Gene3D" id="3.30.2230.10">
    <property type="entry name" value="DUSP-like"/>
    <property type="match status" value="1"/>
</dbReference>
<feature type="compositionally biased region" description="Low complexity" evidence="8">
    <location>
        <begin position="9"/>
        <end position="19"/>
    </location>
</feature>